<dbReference type="Proteomes" id="UP001626550">
    <property type="component" value="Unassembled WGS sequence"/>
</dbReference>
<proteinExistence type="predicted"/>
<comment type="caution">
    <text evidence="1">The sequence shown here is derived from an EMBL/GenBank/DDBJ whole genome shotgun (WGS) entry which is preliminary data.</text>
</comment>
<dbReference type="AlphaFoldDB" id="A0ABD2QNF8"/>
<evidence type="ECO:0000313" key="1">
    <source>
        <dbReference type="EMBL" id="KAL3320677.1"/>
    </source>
</evidence>
<organism evidence="1 2">
    <name type="scientific">Cichlidogyrus casuarinus</name>
    <dbReference type="NCBI Taxonomy" id="1844966"/>
    <lineage>
        <taxon>Eukaryota</taxon>
        <taxon>Metazoa</taxon>
        <taxon>Spiralia</taxon>
        <taxon>Lophotrochozoa</taxon>
        <taxon>Platyhelminthes</taxon>
        <taxon>Monogenea</taxon>
        <taxon>Monopisthocotylea</taxon>
        <taxon>Dactylogyridea</taxon>
        <taxon>Ancyrocephalidae</taxon>
        <taxon>Cichlidogyrus</taxon>
    </lineage>
</organism>
<accession>A0ABD2QNF8</accession>
<sequence length="137" mass="15862">MSYRSKKSVGLIAEIKWCRVVKVGVNVCFVVHRKHMERLRLFLETESWEIIPVKSDFELFDLHEFKPLIHAVKRVKEDSSCDRLKSIFGDPFFDPFEIACDDNDTPALTNAKFEPRGPRKHAPVLTSTSLEIFRLIG</sequence>
<dbReference type="EMBL" id="JBJKFK010000037">
    <property type="protein sequence ID" value="KAL3320677.1"/>
    <property type="molecule type" value="Genomic_DNA"/>
</dbReference>
<name>A0ABD2QNF8_9PLAT</name>
<keyword evidence="2" id="KW-1185">Reference proteome</keyword>
<gene>
    <name evidence="1" type="ORF">Ciccas_000649</name>
</gene>
<protein>
    <submittedName>
        <fullName evidence="1">Uncharacterized protein</fullName>
    </submittedName>
</protein>
<reference evidence="1 2" key="1">
    <citation type="submission" date="2024-11" db="EMBL/GenBank/DDBJ databases">
        <title>Adaptive evolution of stress response genes in parasites aligns with host niche diversity.</title>
        <authorList>
            <person name="Hahn C."/>
            <person name="Resl P."/>
        </authorList>
    </citation>
    <scope>NUCLEOTIDE SEQUENCE [LARGE SCALE GENOMIC DNA]</scope>
    <source>
        <strain evidence="1">EGGRZ-B1_66</strain>
        <tissue evidence="1">Body</tissue>
    </source>
</reference>
<evidence type="ECO:0000313" key="2">
    <source>
        <dbReference type="Proteomes" id="UP001626550"/>
    </source>
</evidence>